<dbReference type="STRING" id="595434.RISK_000998"/>
<organism evidence="2 3">
    <name type="scientific">Rhodopirellula islandica</name>
    <dbReference type="NCBI Taxonomy" id="595434"/>
    <lineage>
        <taxon>Bacteria</taxon>
        <taxon>Pseudomonadati</taxon>
        <taxon>Planctomycetota</taxon>
        <taxon>Planctomycetia</taxon>
        <taxon>Pirellulales</taxon>
        <taxon>Pirellulaceae</taxon>
        <taxon>Rhodopirellula</taxon>
    </lineage>
</organism>
<feature type="region of interest" description="Disordered" evidence="1">
    <location>
        <begin position="40"/>
        <end position="59"/>
    </location>
</feature>
<evidence type="ECO:0000313" key="3">
    <source>
        <dbReference type="Proteomes" id="UP000036367"/>
    </source>
</evidence>
<evidence type="ECO:0000313" key="2">
    <source>
        <dbReference type="EMBL" id="KLU07197.1"/>
    </source>
</evidence>
<dbReference type="AlphaFoldDB" id="A0A0J1BL17"/>
<feature type="compositionally biased region" description="Polar residues" evidence="1">
    <location>
        <begin position="43"/>
        <end position="59"/>
    </location>
</feature>
<name>A0A0J1BL17_RHOIS</name>
<gene>
    <name evidence="2" type="ORF">RISK_000998</name>
</gene>
<dbReference type="EMBL" id="LECT01000007">
    <property type="protein sequence ID" value="KLU07197.1"/>
    <property type="molecule type" value="Genomic_DNA"/>
</dbReference>
<dbReference type="Proteomes" id="UP000036367">
    <property type="component" value="Unassembled WGS sequence"/>
</dbReference>
<comment type="caution">
    <text evidence="2">The sequence shown here is derived from an EMBL/GenBank/DDBJ whole genome shotgun (WGS) entry which is preliminary data.</text>
</comment>
<keyword evidence="3" id="KW-1185">Reference proteome</keyword>
<proteinExistence type="predicted"/>
<accession>A0A0J1BL17</accession>
<protein>
    <submittedName>
        <fullName evidence="2">Uncharacterized protein</fullName>
    </submittedName>
</protein>
<evidence type="ECO:0000256" key="1">
    <source>
        <dbReference type="SAM" id="MobiDB-lite"/>
    </source>
</evidence>
<reference evidence="2" key="1">
    <citation type="submission" date="2015-05" db="EMBL/GenBank/DDBJ databases">
        <title>Permanent draft genome of Rhodopirellula islandicus K833.</title>
        <authorList>
            <person name="Kizina J."/>
            <person name="Richter M."/>
            <person name="Glockner F.O."/>
            <person name="Harder J."/>
        </authorList>
    </citation>
    <scope>NUCLEOTIDE SEQUENCE [LARGE SCALE GENOMIC DNA]</scope>
    <source>
        <strain evidence="2">K833</strain>
    </source>
</reference>
<sequence>MHRFESAFNRHSTLERTELKTARFASPEKVRALCGLNLHADTDPNTQQRFSQHQTIHLP</sequence>